<dbReference type="FunFam" id="3.40.50.2000:FF:000009">
    <property type="entry name" value="Sterol 3-beta-glucosyltransferase UGT80A2"/>
    <property type="match status" value="1"/>
</dbReference>
<gene>
    <name evidence="3" type="ORF">BSZ40_02350</name>
</gene>
<dbReference type="InParanoid" id="A0A1Q5PXJ5"/>
<dbReference type="GO" id="GO:0008194">
    <property type="term" value="F:UDP-glycosyltransferase activity"/>
    <property type="evidence" value="ECO:0007669"/>
    <property type="project" value="InterPro"/>
</dbReference>
<dbReference type="InterPro" id="IPR050426">
    <property type="entry name" value="Glycosyltransferase_28"/>
</dbReference>
<protein>
    <submittedName>
        <fullName evidence="3">Uncharacterized protein</fullName>
    </submittedName>
</protein>
<feature type="domain" description="Glycosyltransferase family 28 N-terminal" evidence="1">
    <location>
        <begin position="3"/>
        <end position="64"/>
    </location>
</feature>
<evidence type="ECO:0000259" key="1">
    <source>
        <dbReference type="Pfam" id="PF03033"/>
    </source>
</evidence>
<dbReference type="EMBL" id="MQVS01000002">
    <property type="protein sequence ID" value="OKL52343.1"/>
    <property type="molecule type" value="Genomic_DNA"/>
</dbReference>
<dbReference type="AlphaFoldDB" id="A0A1Q5PXJ5"/>
<dbReference type="PANTHER" id="PTHR48050:SF13">
    <property type="entry name" value="STEROL 3-BETA-GLUCOSYLTRANSFERASE UGT80A2"/>
    <property type="match status" value="1"/>
</dbReference>
<accession>A0A1Q5PXJ5</accession>
<comment type="caution">
    <text evidence="3">The sequence shown here is derived from an EMBL/GenBank/DDBJ whole genome shotgun (WGS) entry which is preliminary data.</text>
</comment>
<keyword evidence="4" id="KW-1185">Reference proteome</keyword>
<dbReference type="InterPro" id="IPR010610">
    <property type="entry name" value="EryCIII-like_C"/>
</dbReference>
<dbReference type="PANTHER" id="PTHR48050">
    <property type="entry name" value="STEROL 3-BETA-GLUCOSYLTRANSFERASE"/>
    <property type="match status" value="1"/>
</dbReference>
<evidence type="ECO:0000313" key="3">
    <source>
        <dbReference type="EMBL" id="OKL52343.1"/>
    </source>
</evidence>
<dbReference type="GO" id="GO:0005975">
    <property type="term" value="P:carbohydrate metabolic process"/>
    <property type="evidence" value="ECO:0007669"/>
    <property type="project" value="InterPro"/>
</dbReference>
<dbReference type="STRING" id="52770.BSZ40_02350"/>
<sequence length="419" mass="42970">MPVLILAIGSRGDVQPFVPLARGLVEAGTAVRVVALDDYASLLTDTGAEFVPLGCDIATAAAATSPLLVRWAQRSPLAQVLALHKWSAYLSGPLARAVLAASQPGDTVVAGLLARDAATALVAGRGGRAVTMLFTGLAPSGDPAAALAAAPAWAPGWWRRARARTAWQLASGISRPLATELRRILGLAPVGWRQLVAAADAWPTLVAASPLLVPPAPDWPAGTTQIGFLRAPAAYVPSPDLAAFLAAGPPPVYIGLGSLGQTAPYLSQQLYAVLGAVAAQAGVRIVAPDVPNLVCPPDPRVFYCQPAPHEWLFARMAAVVHHGGAGTTMAGLAAGVPTGTMPVAFDQPYHGQRLAALGVGPAPLPLRDVTPAALTELVRDLVHSPAAVRYRGRAKQVAAAVAKEDAVSRAVALLADSPD</sequence>
<dbReference type="OrthoDB" id="3253247at2"/>
<dbReference type="InterPro" id="IPR002213">
    <property type="entry name" value="UDP_glucos_trans"/>
</dbReference>
<dbReference type="GO" id="GO:0016758">
    <property type="term" value="F:hexosyltransferase activity"/>
    <property type="evidence" value="ECO:0007669"/>
    <property type="project" value="InterPro"/>
</dbReference>
<dbReference type="FunCoup" id="A0A1Q5PXJ5">
    <property type="interactions" value="43"/>
</dbReference>
<dbReference type="InterPro" id="IPR004276">
    <property type="entry name" value="GlycoTrans_28_N"/>
</dbReference>
<dbReference type="Proteomes" id="UP000185612">
    <property type="component" value="Unassembled WGS sequence"/>
</dbReference>
<dbReference type="Pfam" id="PF03033">
    <property type="entry name" value="Glyco_transf_28"/>
    <property type="match status" value="1"/>
</dbReference>
<reference evidence="4" key="1">
    <citation type="submission" date="2016-12" db="EMBL/GenBank/DDBJ databases">
        <authorList>
            <person name="Meng X."/>
        </authorList>
    </citation>
    <scope>NUCLEOTIDE SEQUENCE [LARGE SCALE GENOMIC DNA]</scope>
    <source>
        <strain evidence="4">DSM 20732</strain>
    </source>
</reference>
<dbReference type="Gene3D" id="3.40.50.2000">
    <property type="entry name" value="Glycogen Phosphorylase B"/>
    <property type="match status" value="2"/>
</dbReference>
<organism evidence="3 4">
    <name type="scientific">Buchananella hordeovulneris</name>
    <dbReference type="NCBI Taxonomy" id="52770"/>
    <lineage>
        <taxon>Bacteria</taxon>
        <taxon>Bacillati</taxon>
        <taxon>Actinomycetota</taxon>
        <taxon>Actinomycetes</taxon>
        <taxon>Actinomycetales</taxon>
        <taxon>Actinomycetaceae</taxon>
        <taxon>Buchananella</taxon>
    </lineage>
</organism>
<proteinExistence type="predicted"/>
<dbReference type="SUPFAM" id="SSF53756">
    <property type="entry name" value="UDP-Glycosyltransferase/glycogen phosphorylase"/>
    <property type="match status" value="1"/>
</dbReference>
<dbReference type="GO" id="GO:0033072">
    <property type="term" value="P:vancomycin biosynthetic process"/>
    <property type="evidence" value="ECO:0007669"/>
    <property type="project" value="UniProtKB-ARBA"/>
</dbReference>
<dbReference type="RefSeq" id="WP_073822945.1">
    <property type="nucleotide sequence ID" value="NZ_MQVS01000002.1"/>
</dbReference>
<dbReference type="CDD" id="cd03784">
    <property type="entry name" value="GT1_Gtf-like"/>
    <property type="match status" value="1"/>
</dbReference>
<evidence type="ECO:0000313" key="4">
    <source>
        <dbReference type="Proteomes" id="UP000185612"/>
    </source>
</evidence>
<name>A0A1Q5PXJ5_9ACTO</name>
<dbReference type="Pfam" id="PF06722">
    <property type="entry name" value="EryCIII-like_C"/>
    <property type="match status" value="1"/>
</dbReference>
<evidence type="ECO:0000259" key="2">
    <source>
        <dbReference type="Pfam" id="PF06722"/>
    </source>
</evidence>
<feature type="domain" description="Erythromycin biosynthesis protein CIII-like C-terminal" evidence="2">
    <location>
        <begin position="307"/>
        <end position="402"/>
    </location>
</feature>